<keyword evidence="6 13" id="KW-0489">Methyltransferase</keyword>
<evidence type="ECO:0000256" key="2">
    <source>
        <dbReference type="ARBA" id="ARBA00004496"/>
    </source>
</evidence>
<evidence type="ECO:0000313" key="16">
    <source>
        <dbReference type="Proteomes" id="UP001600894"/>
    </source>
</evidence>
<feature type="binding site" evidence="13">
    <location>
        <position position="285"/>
    </location>
    <ligand>
        <name>S-adenosyl-L-methionine</name>
        <dbReference type="ChEBI" id="CHEBI:59789"/>
    </ligand>
</feature>
<dbReference type="EC" id="2.1.1.176" evidence="3"/>
<evidence type="ECO:0000256" key="10">
    <source>
        <dbReference type="ARBA" id="ARBA00030399"/>
    </source>
</evidence>
<dbReference type="PRINTS" id="PR02008">
    <property type="entry name" value="RCMTFAMILY"/>
</dbReference>
<dbReference type="CDD" id="cd02440">
    <property type="entry name" value="AdoMet_MTases"/>
    <property type="match status" value="1"/>
</dbReference>
<evidence type="ECO:0000313" key="15">
    <source>
        <dbReference type="EMBL" id="GAA6268868.1"/>
    </source>
</evidence>
<evidence type="ECO:0000256" key="8">
    <source>
        <dbReference type="ARBA" id="ARBA00022691"/>
    </source>
</evidence>
<organism evidence="15 16">
    <name type="scientific">Enterocloster alcoholdehydrogenati</name>
    <dbReference type="NCBI Taxonomy" id="2547410"/>
    <lineage>
        <taxon>Bacteria</taxon>
        <taxon>Bacillati</taxon>
        <taxon>Bacillota</taxon>
        <taxon>Clostridia</taxon>
        <taxon>Lachnospirales</taxon>
        <taxon>Lachnospiraceae</taxon>
        <taxon>Enterocloster</taxon>
    </lineage>
</organism>
<accession>A0ABQ0AXX6</accession>
<feature type="domain" description="SAM-dependent MTase RsmB/NOP-type" evidence="14">
    <location>
        <begin position="171"/>
        <end position="452"/>
    </location>
</feature>
<reference evidence="15 16" key="1">
    <citation type="submission" date="2024-04" db="EMBL/GenBank/DDBJ databases">
        <title>Defined microbial consortia suppress multidrug-resistant proinflammatory Enterobacteriaceae via ecological control.</title>
        <authorList>
            <person name="Furuichi M."/>
            <person name="Kawaguchi T."/>
            <person name="Pust M."/>
            <person name="Yasuma K."/>
            <person name="Plichta D."/>
            <person name="Hasegawa N."/>
            <person name="Ohya T."/>
            <person name="Bhattarai S."/>
            <person name="Sasajima S."/>
            <person name="Aoto Y."/>
            <person name="Tuganbaev T."/>
            <person name="Yaginuma M."/>
            <person name="Ueda M."/>
            <person name="Okahashi N."/>
            <person name="Amafuji K."/>
            <person name="Kiridooshi Y."/>
            <person name="Sugita K."/>
            <person name="Strazar M."/>
            <person name="Skelly A."/>
            <person name="Suda W."/>
            <person name="Hattori M."/>
            <person name="Nakamoto N."/>
            <person name="Caballero S."/>
            <person name="Norman J."/>
            <person name="Olle B."/>
            <person name="Tanoue T."/>
            <person name="Arita M."/>
            <person name="Bucci V."/>
            <person name="Atarashi K."/>
            <person name="Xavier R."/>
            <person name="Honda K."/>
        </authorList>
    </citation>
    <scope>NUCLEOTIDE SEQUENCE [LARGE SCALE GENOMIC DNA]</scope>
    <source>
        <strain evidence="16">f13</strain>
    </source>
</reference>
<evidence type="ECO:0000256" key="9">
    <source>
        <dbReference type="ARBA" id="ARBA00022884"/>
    </source>
</evidence>
<dbReference type="InterPro" id="IPR001678">
    <property type="entry name" value="MeTrfase_RsmB-F_NOP2_dom"/>
</dbReference>
<dbReference type="InterPro" id="IPR029063">
    <property type="entry name" value="SAM-dependent_MTases_sf"/>
</dbReference>
<feature type="binding site" evidence="13">
    <location>
        <position position="330"/>
    </location>
    <ligand>
        <name>S-adenosyl-L-methionine</name>
        <dbReference type="ChEBI" id="CHEBI:59789"/>
    </ligand>
</feature>
<dbReference type="Proteomes" id="UP001600894">
    <property type="component" value="Unassembled WGS sequence"/>
</dbReference>
<dbReference type="InterPro" id="IPR035926">
    <property type="entry name" value="NusB-like_sf"/>
</dbReference>
<dbReference type="Gene3D" id="1.10.940.10">
    <property type="entry name" value="NusB-like"/>
    <property type="match status" value="1"/>
</dbReference>
<keyword evidence="16" id="KW-1185">Reference proteome</keyword>
<keyword evidence="5" id="KW-0698">rRNA processing</keyword>
<evidence type="ECO:0000256" key="7">
    <source>
        <dbReference type="ARBA" id="ARBA00022679"/>
    </source>
</evidence>
<dbReference type="PANTHER" id="PTHR22807">
    <property type="entry name" value="NOP2 YEAST -RELATED NOL1/NOP2/FMU SUN DOMAIN-CONTAINING"/>
    <property type="match status" value="1"/>
</dbReference>
<keyword evidence="9 13" id="KW-0694">RNA-binding</keyword>
<sequence length="453" mass="51198">MAKQTDRGLENREIILGVLTEVLEKGSFVHLILNQALYKYQYLDKADRAFITRVTEGTLEYMLQIDAVIDRYSKTKTKRMKPLIRSILRMSVYQLLYMDRVPDSAVCNEAVKLAVKHKFHGLKGFVNGVLRTISREKAQIAFEDPALRYSVPAWMYEKWVQDWGEETTEKIAASFLKTRPTWVRCNLSAASREEILISLKQEGAKAEPLAGSDSMIALSGYDYLEGLTAFCEGWIQVQDISSSLVGELAAPKEGAYILDVCAAPGGKSLHLADKLKGTGLVEARDLTEQKTALIEDNLARCGLTNIRARVWDATVPDPQWENQADIVIADLPCSGMGIIGRKPDIKYRMTEEGLKELEELQRRILSVVWRYVKPGGKLIYSTCTINRGENEKNADWIRRNLPFDPVDITKLLPDGWERESTASLEEGQIQILPGIGPWEDFDGFFISVFKRRI</sequence>
<proteinExistence type="inferred from homology"/>
<name>A0ABQ0AXX6_9FIRM</name>
<comment type="function">
    <text evidence="1">Specifically methylates the cytosine at position 967 (m5C967) of 16S rRNA.</text>
</comment>
<dbReference type="SUPFAM" id="SSF48013">
    <property type="entry name" value="NusB-like"/>
    <property type="match status" value="1"/>
</dbReference>
<dbReference type="InterPro" id="IPR004573">
    <property type="entry name" value="rRNA_ssu_MeTfrase_B"/>
</dbReference>
<dbReference type="InterPro" id="IPR054728">
    <property type="entry name" value="RsmB-like_ferredoxin"/>
</dbReference>
<dbReference type="NCBIfam" id="NF011494">
    <property type="entry name" value="PRK14902.1"/>
    <property type="match status" value="1"/>
</dbReference>
<dbReference type="InterPro" id="IPR049560">
    <property type="entry name" value="MeTrfase_RsmB-F_NOP2_cat"/>
</dbReference>
<evidence type="ECO:0000256" key="11">
    <source>
        <dbReference type="ARBA" id="ARBA00031088"/>
    </source>
</evidence>
<dbReference type="Gene3D" id="3.40.50.150">
    <property type="entry name" value="Vaccinia Virus protein VP39"/>
    <property type="match status" value="1"/>
</dbReference>
<feature type="active site" description="Nucleophile" evidence="13">
    <location>
        <position position="383"/>
    </location>
</feature>
<comment type="similarity">
    <text evidence="13">Belongs to the class I-like SAM-binding methyltransferase superfamily. RsmB/NOP family.</text>
</comment>
<evidence type="ECO:0000256" key="4">
    <source>
        <dbReference type="ARBA" id="ARBA00022490"/>
    </source>
</evidence>
<dbReference type="SUPFAM" id="SSF53335">
    <property type="entry name" value="S-adenosyl-L-methionine-dependent methyltransferases"/>
    <property type="match status" value="1"/>
</dbReference>
<comment type="caution">
    <text evidence="15">The sequence shown here is derived from an EMBL/GenBank/DDBJ whole genome shotgun (WGS) entry which is preliminary data.</text>
</comment>
<evidence type="ECO:0000256" key="6">
    <source>
        <dbReference type="ARBA" id="ARBA00022603"/>
    </source>
</evidence>
<dbReference type="RefSeq" id="WP_390469824.1">
    <property type="nucleotide sequence ID" value="NZ_BAABXL010000001.1"/>
</dbReference>
<keyword evidence="7 13" id="KW-0808">Transferase</keyword>
<evidence type="ECO:0000256" key="5">
    <source>
        <dbReference type="ARBA" id="ARBA00022552"/>
    </source>
</evidence>
<evidence type="ECO:0000256" key="1">
    <source>
        <dbReference type="ARBA" id="ARBA00002724"/>
    </source>
</evidence>
<feature type="binding site" evidence="13">
    <location>
        <begin position="261"/>
        <end position="267"/>
    </location>
    <ligand>
        <name>S-adenosyl-L-methionine</name>
        <dbReference type="ChEBI" id="CHEBI:59789"/>
    </ligand>
</feature>
<dbReference type="InterPro" id="IPR023267">
    <property type="entry name" value="RCMT"/>
</dbReference>
<comment type="catalytic activity">
    <reaction evidence="12">
        <text>cytidine(967) in 16S rRNA + S-adenosyl-L-methionine = 5-methylcytidine(967) in 16S rRNA + S-adenosyl-L-homocysteine + H(+)</text>
        <dbReference type="Rhea" id="RHEA:42748"/>
        <dbReference type="Rhea" id="RHEA-COMP:10219"/>
        <dbReference type="Rhea" id="RHEA-COMP:10220"/>
        <dbReference type="ChEBI" id="CHEBI:15378"/>
        <dbReference type="ChEBI" id="CHEBI:57856"/>
        <dbReference type="ChEBI" id="CHEBI:59789"/>
        <dbReference type="ChEBI" id="CHEBI:74483"/>
        <dbReference type="ChEBI" id="CHEBI:82748"/>
        <dbReference type="EC" id="2.1.1.176"/>
    </reaction>
</comment>
<dbReference type="Pfam" id="PF01029">
    <property type="entry name" value="NusB"/>
    <property type="match status" value="1"/>
</dbReference>
<evidence type="ECO:0000256" key="13">
    <source>
        <dbReference type="PROSITE-ProRule" id="PRU01023"/>
    </source>
</evidence>
<dbReference type="Pfam" id="PF01189">
    <property type="entry name" value="Methyltr_RsmB-F"/>
    <property type="match status" value="1"/>
</dbReference>
<evidence type="ECO:0000256" key="12">
    <source>
        <dbReference type="ARBA" id="ARBA00047283"/>
    </source>
</evidence>
<dbReference type="PROSITE" id="PS51686">
    <property type="entry name" value="SAM_MT_RSMB_NOP"/>
    <property type="match status" value="1"/>
</dbReference>
<dbReference type="PANTHER" id="PTHR22807:SF53">
    <property type="entry name" value="RIBOSOMAL RNA SMALL SUBUNIT METHYLTRANSFERASE B-RELATED"/>
    <property type="match status" value="1"/>
</dbReference>
<dbReference type="Pfam" id="PF22458">
    <property type="entry name" value="RsmF-B_ferredox"/>
    <property type="match status" value="1"/>
</dbReference>
<feature type="binding site" evidence="13">
    <location>
        <position position="312"/>
    </location>
    <ligand>
        <name>S-adenosyl-L-methionine</name>
        <dbReference type="ChEBI" id="CHEBI:59789"/>
    </ligand>
</feature>
<protein>
    <recommendedName>
        <fullName evidence="3">16S rRNA (cytosine(967)-C(5))-methyltransferase</fullName>
        <ecNumber evidence="3">2.1.1.176</ecNumber>
    </recommendedName>
    <alternativeName>
        <fullName evidence="10">16S rRNA m5C967 methyltransferase</fullName>
    </alternativeName>
    <alternativeName>
        <fullName evidence="11">rRNA (cytosine-C(5)-)-methyltransferase RsmB</fullName>
    </alternativeName>
</protein>
<evidence type="ECO:0000259" key="14">
    <source>
        <dbReference type="PROSITE" id="PS51686"/>
    </source>
</evidence>
<evidence type="ECO:0000256" key="3">
    <source>
        <dbReference type="ARBA" id="ARBA00012140"/>
    </source>
</evidence>
<keyword evidence="8 13" id="KW-0949">S-adenosyl-L-methionine</keyword>
<dbReference type="EMBL" id="BAABXL010000001">
    <property type="protein sequence ID" value="GAA6268868.1"/>
    <property type="molecule type" value="Genomic_DNA"/>
</dbReference>
<dbReference type="NCBIfam" id="TIGR00563">
    <property type="entry name" value="rsmB"/>
    <property type="match status" value="1"/>
</dbReference>
<comment type="subcellular location">
    <subcellularLocation>
        <location evidence="2">Cytoplasm</location>
    </subcellularLocation>
</comment>
<gene>
    <name evidence="15" type="primary">rsmB</name>
    <name evidence="15" type="ORF">F130042H8_19280</name>
</gene>
<keyword evidence="4" id="KW-0963">Cytoplasm</keyword>
<dbReference type="InterPro" id="IPR006027">
    <property type="entry name" value="NusB_RsmB_TIM44"/>
</dbReference>